<organism evidence="2 3">
    <name type="scientific">Guyanagaster necrorhizus</name>
    <dbReference type="NCBI Taxonomy" id="856835"/>
    <lineage>
        <taxon>Eukaryota</taxon>
        <taxon>Fungi</taxon>
        <taxon>Dikarya</taxon>
        <taxon>Basidiomycota</taxon>
        <taxon>Agaricomycotina</taxon>
        <taxon>Agaricomycetes</taxon>
        <taxon>Agaricomycetidae</taxon>
        <taxon>Agaricales</taxon>
        <taxon>Marasmiineae</taxon>
        <taxon>Physalacriaceae</taxon>
        <taxon>Guyanagaster</taxon>
    </lineage>
</organism>
<evidence type="ECO:0000256" key="1">
    <source>
        <dbReference type="SAM" id="MobiDB-lite"/>
    </source>
</evidence>
<reference evidence="2" key="1">
    <citation type="submission" date="2020-11" db="EMBL/GenBank/DDBJ databases">
        <title>Adaptations for nitrogen fixation in a non-lichenized fungal sporocarp promotes dispersal by wood-feeding termites.</title>
        <authorList>
            <consortium name="DOE Joint Genome Institute"/>
            <person name="Koch R.A."/>
            <person name="Yoon G."/>
            <person name="Arayal U."/>
            <person name="Lail K."/>
            <person name="Amirebrahimi M."/>
            <person name="Labutti K."/>
            <person name="Lipzen A."/>
            <person name="Riley R."/>
            <person name="Barry K."/>
            <person name="Henrissat B."/>
            <person name="Grigoriev I.V."/>
            <person name="Herr J.R."/>
            <person name="Aime M.C."/>
        </authorList>
    </citation>
    <scope>NUCLEOTIDE SEQUENCE</scope>
    <source>
        <strain evidence="2">MCA 3950</strain>
    </source>
</reference>
<dbReference type="Proteomes" id="UP000812287">
    <property type="component" value="Unassembled WGS sequence"/>
</dbReference>
<evidence type="ECO:0000313" key="3">
    <source>
        <dbReference type="Proteomes" id="UP000812287"/>
    </source>
</evidence>
<gene>
    <name evidence="2" type="ORF">BT62DRAFT_1004618</name>
</gene>
<sequence length="151" mass="17166">MIEHVAADLRSCEKARNASLAVTVRMNVPATIKILLRYTYCTLREHSTNADKDRAVERDPFGELLRNRTYHHLVQMPNIRHTDSDDSARALDGDRPSHVTESVEKDTQHFIILWVETTSHVASDKGKDVRRAKVGETDIWKSPTTKSAPTF</sequence>
<accession>A0A9P7VVS5</accession>
<dbReference type="AlphaFoldDB" id="A0A9P7VVS5"/>
<proteinExistence type="predicted"/>
<comment type="caution">
    <text evidence="2">The sequence shown here is derived from an EMBL/GenBank/DDBJ whole genome shotgun (WGS) entry which is preliminary data.</text>
</comment>
<protein>
    <submittedName>
        <fullName evidence="2">Uncharacterized protein</fullName>
    </submittedName>
</protein>
<name>A0A9P7VVS5_9AGAR</name>
<dbReference type="GeneID" id="66099340"/>
<keyword evidence="3" id="KW-1185">Reference proteome</keyword>
<dbReference type="RefSeq" id="XP_043041349.1">
    <property type="nucleotide sequence ID" value="XM_043177053.1"/>
</dbReference>
<feature type="region of interest" description="Disordered" evidence="1">
    <location>
        <begin position="81"/>
        <end position="101"/>
    </location>
</feature>
<dbReference type="EMBL" id="MU250531">
    <property type="protein sequence ID" value="KAG7447849.1"/>
    <property type="molecule type" value="Genomic_DNA"/>
</dbReference>
<evidence type="ECO:0000313" key="2">
    <source>
        <dbReference type="EMBL" id="KAG7447849.1"/>
    </source>
</evidence>